<evidence type="ECO:0000313" key="3">
    <source>
        <dbReference type="Proteomes" id="UP000054324"/>
    </source>
</evidence>
<organism evidence="2 3">
    <name type="scientific">Opisthorchis viverrini</name>
    <name type="common">Southeast Asian liver fluke</name>
    <dbReference type="NCBI Taxonomy" id="6198"/>
    <lineage>
        <taxon>Eukaryota</taxon>
        <taxon>Metazoa</taxon>
        <taxon>Spiralia</taxon>
        <taxon>Lophotrochozoa</taxon>
        <taxon>Platyhelminthes</taxon>
        <taxon>Trematoda</taxon>
        <taxon>Digenea</taxon>
        <taxon>Opisthorchiida</taxon>
        <taxon>Opisthorchiata</taxon>
        <taxon>Opisthorchiidae</taxon>
        <taxon>Opisthorchis</taxon>
    </lineage>
</organism>
<protein>
    <submittedName>
        <fullName evidence="2">Uncharacterized protein</fullName>
    </submittedName>
</protein>
<sequence length="130" mass="14227">MYAQPYIPHHLEVMVITPQRAFSGSVRSSDLRKAESLTDKAPWPQSFEDRHGWTFLKDFEEVAEAAGLETDRRKLTVLKTLLGEGVGGGGPGCGQKKRSEDRLGRRRGSPCSGPPGGYVAVQDGQDGTWI</sequence>
<gene>
    <name evidence="2" type="ORF">T265_08368</name>
</gene>
<dbReference type="KEGG" id="ovi:T265_08368"/>
<name>A0A074ZDW0_OPIVI</name>
<reference evidence="2 3" key="1">
    <citation type="submission" date="2013-11" db="EMBL/GenBank/DDBJ databases">
        <title>Opisthorchis viverrini - life in the bile duct.</title>
        <authorList>
            <person name="Young N.D."/>
            <person name="Nagarajan N."/>
            <person name="Lin S.J."/>
            <person name="Korhonen P.K."/>
            <person name="Jex A.R."/>
            <person name="Hall R.S."/>
            <person name="Safavi-Hemami H."/>
            <person name="Kaewkong W."/>
            <person name="Bertrand D."/>
            <person name="Gao S."/>
            <person name="Seet Q."/>
            <person name="Wongkham S."/>
            <person name="Teh B.T."/>
            <person name="Wongkham C."/>
            <person name="Intapan P.M."/>
            <person name="Maleewong W."/>
            <person name="Yang X."/>
            <person name="Hu M."/>
            <person name="Wang Z."/>
            <person name="Hofmann A."/>
            <person name="Sternberg P.W."/>
            <person name="Tan P."/>
            <person name="Wang J."/>
            <person name="Gasser R.B."/>
        </authorList>
    </citation>
    <scope>NUCLEOTIDE SEQUENCE [LARGE SCALE GENOMIC DNA]</scope>
</reference>
<keyword evidence="3" id="KW-1185">Reference proteome</keyword>
<dbReference type="GeneID" id="20322547"/>
<proteinExistence type="predicted"/>
<accession>A0A074ZDW0</accession>
<dbReference type="CTD" id="20322547"/>
<dbReference type="EMBL" id="KL596833">
    <property type="protein sequence ID" value="KER23822.1"/>
    <property type="molecule type" value="Genomic_DNA"/>
</dbReference>
<dbReference type="RefSeq" id="XP_009172416.1">
    <property type="nucleotide sequence ID" value="XM_009174152.1"/>
</dbReference>
<feature type="region of interest" description="Disordered" evidence="1">
    <location>
        <begin position="86"/>
        <end position="130"/>
    </location>
</feature>
<evidence type="ECO:0000313" key="2">
    <source>
        <dbReference type="EMBL" id="KER23822.1"/>
    </source>
</evidence>
<dbReference type="AlphaFoldDB" id="A0A074ZDW0"/>
<dbReference type="Proteomes" id="UP000054324">
    <property type="component" value="Unassembled WGS sequence"/>
</dbReference>
<evidence type="ECO:0000256" key="1">
    <source>
        <dbReference type="SAM" id="MobiDB-lite"/>
    </source>
</evidence>